<reference evidence="1 2" key="1">
    <citation type="journal article" date="2016" name="Nat. Commun.">
        <title>Thousands of microbial genomes shed light on interconnected biogeochemical processes in an aquifer system.</title>
        <authorList>
            <person name="Anantharaman K."/>
            <person name="Brown C.T."/>
            <person name="Hug L.A."/>
            <person name="Sharon I."/>
            <person name="Castelle C.J."/>
            <person name="Probst A.J."/>
            <person name="Thomas B.C."/>
            <person name="Singh A."/>
            <person name="Wilkins M.J."/>
            <person name="Karaoz U."/>
            <person name="Brodie E.L."/>
            <person name="Williams K.H."/>
            <person name="Hubbard S.S."/>
            <person name="Banfield J.F."/>
        </authorList>
    </citation>
    <scope>NUCLEOTIDE SEQUENCE [LARGE SCALE GENOMIC DNA]</scope>
</reference>
<sequence>MPSATTLWTTNLKLKREDLLLGRTLKIASDVFSRKGQLRFLILNTLIPNLSREEKLEVA</sequence>
<name>A0A1G1WID5_9BACT</name>
<protein>
    <submittedName>
        <fullName evidence="1">Uncharacterized protein</fullName>
    </submittedName>
</protein>
<dbReference type="Proteomes" id="UP000176645">
    <property type="component" value="Unassembled WGS sequence"/>
</dbReference>
<organism evidence="1 2">
    <name type="scientific">Candidatus Woykebacteria bacterium RBG_19FT_COMBO_43_10</name>
    <dbReference type="NCBI Taxonomy" id="1802598"/>
    <lineage>
        <taxon>Bacteria</taxon>
        <taxon>Candidatus Woykeibacteriota</taxon>
    </lineage>
</organism>
<evidence type="ECO:0000313" key="2">
    <source>
        <dbReference type="Proteomes" id="UP000176645"/>
    </source>
</evidence>
<dbReference type="AlphaFoldDB" id="A0A1G1WID5"/>
<proteinExistence type="predicted"/>
<evidence type="ECO:0000313" key="1">
    <source>
        <dbReference type="EMBL" id="OGY27170.1"/>
    </source>
</evidence>
<accession>A0A1G1WID5</accession>
<dbReference type="EMBL" id="MHCU01000047">
    <property type="protein sequence ID" value="OGY27170.1"/>
    <property type="molecule type" value="Genomic_DNA"/>
</dbReference>
<gene>
    <name evidence="1" type="ORF">A2Z42_01975</name>
</gene>
<comment type="caution">
    <text evidence="1">The sequence shown here is derived from an EMBL/GenBank/DDBJ whole genome shotgun (WGS) entry which is preliminary data.</text>
</comment>